<evidence type="ECO:0000256" key="5">
    <source>
        <dbReference type="ARBA" id="ARBA00022989"/>
    </source>
</evidence>
<feature type="transmembrane region" description="Helical" evidence="7">
    <location>
        <begin position="174"/>
        <end position="197"/>
    </location>
</feature>
<dbReference type="PANTHER" id="PTHR43163">
    <property type="entry name" value="DIPEPTIDE TRANSPORT SYSTEM PERMEASE PROTEIN DPPB-RELATED"/>
    <property type="match status" value="1"/>
</dbReference>
<keyword evidence="10" id="KW-1185">Reference proteome</keyword>
<evidence type="ECO:0000256" key="7">
    <source>
        <dbReference type="RuleBase" id="RU363032"/>
    </source>
</evidence>
<dbReference type="CDD" id="cd06261">
    <property type="entry name" value="TM_PBP2"/>
    <property type="match status" value="1"/>
</dbReference>
<name>A0ABV7YE27_9ACTN</name>
<feature type="transmembrane region" description="Helical" evidence="7">
    <location>
        <begin position="98"/>
        <end position="120"/>
    </location>
</feature>
<accession>A0ABV7YE27</accession>
<dbReference type="PANTHER" id="PTHR43163:SF6">
    <property type="entry name" value="DIPEPTIDE TRANSPORT SYSTEM PERMEASE PROTEIN DPPB-RELATED"/>
    <property type="match status" value="1"/>
</dbReference>
<comment type="subcellular location">
    <subcellularLocation>
        <location evidence="1 7">Cell membrane</location>
        <topology evidence="1 7">Multi-pass membrane protein</topology>
    </subcellularLocation>
</comment>
<evidence type="ECO:0000256" key="2">
    <source>
        <dbReference type="ARBA" id="ARBA00022448"/>
    </source>
</evidence>
<protein>
    <submittedName>
        <fullName evidence="9">ABC transporter permease</fullName>
    </submittedName>
</protein>
<feature type="transmembrane region" description="Helical" evidence="7">
    <location>
        <begin position="248"/>
        <end position="267"/>
    </location>
</feature>
<gene>
    <name evidence="9" type="ORF">ACFOUW_13720</name>
</gene>
<dbReference type="InterPro" id="IPR045621">
    <property type="entry name" value="BPD_transp_1_N"/>
</dbReference>
<feature type="domain" description="ABC transmembrane type-1" evidence="8">
    <location>
        <begin position="94"/>
        <end position="297"/>
    </location>
</feature>
<dbReference type="Pfam" id="PF19300">
    <property type="entry name" value="BPD_transp_1_N"/>
    <property type="match status" value="1"/>
</dbReference>
<evidence type="ECO:0000259" key="8">
    <source>
        <dbReference type="PROSITE" id="PS50928"/>
    </source>
</evidence>
<feature type="transmembrane region" description="Helical" evidence="7">
    <location>
        <begin position="132"/>
        <end position="154"/>
    </location>
</feature>
<dbReference type="InterPro" id="IPR000515">
    <property type="entry name" value="MetI-like"/>
</dbReference>
<feature type="transmembrane region" description="Helical" evidence="7">
    <location>
        <begin position="274"/>
        <end position="300"/>
    </location>
</feature>
<keyword evidence="3" id="KW-1003">Cell membrane</keyword>
<keyword evidence="6 7" id="KW-0472">Membrane</keyword>
<proteinExistence type="inferred from homology"/>
<evidence type="ECO:0000256" key="1">
    <source>
        <dbReference type="ARBA" id="ARBA00004651"/>
    </source>
</evidence>
<keyword evidence="2 7" id="KW-0813">Transport</keyword>
<dbReference type="SUPFAM" id="SSF161098">
    <property type="entry name" value="MetI-like"/>
    <property type="match status" value="1"/>
</dbReference>
<evidence type="ECO:0000256" key="4">
    <source>
        <dbReference type="ARBA" id="ARBA00022692"/>
    </source>
</evidence>
<evidence type="ECO:0000313" key="10">
    <source>
        <dbReference type="Proteomes" id="UP001595699"/>
    </source>
</evidence>
<dbReference type="EMBL" id="JBHRZH010000011">
    <property type="protein sequence ID" value="MFC3761895.1"/>
    <property type="molecule type" value="Genomic_DNA"/>
</dbReference>
<evidence type="ECO:0000313" key="9">
    <source>
        <dbReference type="EMBL" id="MFC3761895.1"/>
    </source>
</evidence>
<reference evidence="10" key="1">
    <citation type="journal article" date="2019" name="Int. J. Syst. Evol. Microbiol.">
        <title>The Global Catalogue of Microorganisms (GCM) 10K type strain sequencing project: providing services to taxonomists for standard genome sequencing and annotation.</title>
        <authorList>
            <consortium name="The Broad Institute Genomics Platform"/>
            <consortium name="The Broad Institute Genome Sequencing Center for Infectious Disease"/>
            <person name="Wu L."/>
            <person name="Ma J."/>
        </authorList>
    </citation>
    <scope>NUCLEOTIDE SEQUENCE [LARGE SCALE GENOMIC DNA]</scope>
    <source>
        <strain evidence="10">CGMCC 4.7241</strain>
    </source>
</reference>
<keyword evidence="5 7" id="KW-1133">Transmembrane helix</keyword>
<feature type="transmembrane region" description="Helical" evidence="7">
    <location>
        <begin position="12"/>
        <end position="31"/>
    </location>
</feature>
<dbReference type="Gene3D" id="1.10.3720.10">
    <property type="entry name" value="MetI-like"/>
    <property type="match status" value="1"/>
</dbReference>
<comment type="caution">
    <text evidence="9">The sequence shown here is derived from an EMBL/GenBank/DDBJ whole genome shotgun (WGS) entry which is preliminary data.</text>
</comment>
<evidence type="ECO:0000256" key="6">
    <source>
        <dbReference type="ARBA" id="ARBA00023136"/>
    </source>
</evidence>
<dbReference type="PROSITE" id="PS50928">
    <property type="entry name" value="ABC_TM1"/>
    <property type="match status" value="1"/>
</dbReference>
<keyword evidence="4 7" id="KW-0812">Transmembrane</keyword>
<organism evidence="9 10">
    <name type="scientific">Tenggerimyces flavus</name>
    <dbReference type="NCBI Taxonomy" id="1708749"/>
    <lineage>
        <taxon>Bacteria</taxon>
        <taxon>Bacillati</taxon>
        <taxon>Actinomycetota</taxon>
        <taxon>Actinomycetes</taxon>
        <taxon>Propionibacteriales</taxon>
        <taxon>Nocardioidaceae</taxon>
        <taxon>Tenggerimyces</taxon>
    </lineage>
</organism>
<evidence type="ECO:0000256" key="3">
    <source>
        <dbReference type="ARBA" id="ARBA00022475"/>
    </source>
</evidence>
<dbReference type="Pfam" id="PF00528">
    <property type="entry name" value="BPD_transp_1"/>
    <property type="match status" value="1"/>
</dbReference>
<dbReference type="InterPro" id="IPR035906">
    <property type="entry name" value="MetI-like_sf"/>
</dbReference>
<comment type="similarity">
    <text evidence="7">Belongs to the binding-protein-dependent transport system permease family.</text>
</comment>
<dbReference type="Proteomes" id="UP001595699">
    <property type="component" value="Unassembled WGS sequence"/>
</dbReference>
<dbReference type="RefSeq" id="WP_205121394.1">
    <property type="nucleotide sequence ID" value="NZ_JAFBCM010000001.1"/>
</dbReference>
<sequence length="307" mass="33711">MGRYVIRRVAHSVFTLFILVVALFFAMHTLGDPVALMLDTDYSQSQYDALQHELGYDRPVVVQFQDYMTGILQGDFGESLRRGQPALDIVLASLPKTLFLGALAFLISLLGIPLGILAATRPRSWIDQLVNASSFAMLSAPNFWVALLGIYIFAVQLNWLPTSGFGGYLNPSYLVLPAVVLALNSLARFAQLTRTAVMEELTKQYVQTAHAKGLGERVILWLHVLKNAAISILTLAGDEAASIVNGSVIMETIFGWPGMGFLMISAIEQRDLPLVLATVVVAAVLVMLINLVVDLVYGWVDPRIQYQ</sequence>